<dbReference type="EMBL" id="KQ414666">
    <property type="protein sequence ID" value="KOC64973.1"/>
    <property type="molecule type" value="Genomic_DNA"/>
</dbReference>
<organism evidence="1 2">
    <name type="scientific">Habropoda laboriosa</name>
    <dbReference type="NCBI Taxonomy" id="597456"/>
    <lineage>
        <taxon>Eukaryota</taxon>
        <taxon>Metazoa</taxon>
        <taxon>Ecdysozoa</taxon>
        <taxon>Arthropoda</taxon>
        <taxon>Hexapoda</taxon>
        <taxon>Insecta</taxon>
        <taxon>Pterygota</taxon>
        <taxon>Neoptera</taxon>
        <taxon>Endopterygota</taxon>
        <taxon>Hymenoptera</taxon>
        <taxon>Apocrita</taxon>
        <taxon>Aculeata</taxon>
        <taxon>Apoidea</taxon>
        <taxon>Anthophila</taxon>
        <taxon>Apidae</taxon>
        <taxon>Habropoda</taxon>
    </lineage>
</organism>
<gene>
    <name evidence="1" type="ORF">WH47_04562</name>
</gene>
<name>A0A0L7R2B7_9HYME</name>
<keyword evidence="2" id="KW-1185">Reference proteome</keyword>
<protein>
    <submittedName>
        <fullName evidence="1">Uncharacterized protein</fullName>
    </submittedName>
</protein>
<proteinExistence type="predicted"/>
<sequence>SSALVYTRTVLPPRRLTITDSHFCLPLFFFFRLKKQQHLQINQTLIGLRVVFF</sequence>
<reference evidence="1 2" key="1">
    <citation type="submission" date="2015-07" db="EMBL/GenBank/DDBJ databases">
        <title>The genome of Habropoda laboriosa.</title>
        <authorList>
            <person name="Pan H."/>
            <person name="Kapheim K."/>
        </authorList>
    </citation>
    <scope>NUCLEOTIDE SEQUENCE [LARGE SCALE GENOMIC DNA]</scope>
    <source>
        <strain evidence="1">0110345459</strain>
    </source>
</reference>
<dbReference type="Proteomes" id="UP000053825">
    <property type="component" value="Unassembled WGS sequence"/>
</dbReference>
<feature type="non-terminal residue" evidence="1">
    <location>
        <position position="1"/>
    </location>
</feature>
<dbReference type="AlphaFoldDB" id="A0A0L7R2B7"/>
<accession>A0A0L7R2B7</accession>
<evidence type="ECO:0000313" key="2">
    <source>
        <dbReference type="Proteomes" id="UP000053825"/>
    </source>
</evidence>
<evidence type="ECO:0000313" key="1">
    <source>
        <dbReference type="EMBL" id="KOC64973.1"/>
    </source>
</evidence>